<accession>A0A447CS20</accession>
<dbReference type="Proteomes" id="UP000289200">
    <property type="component" value="Unassembled WGS sequence"/>
</dbReference>
<dbReference type="PANTHER" id="PTHR30469:SF38">
    <property type="entry name" value="HLYD FAMILY SECRETION PROTEIN"/>
    <property type="match status" value="1"/>
</dbReference>
<keyword evidence="2" id="KW-0732">Signal</keyword>
<evidence type="ECO:0000313" key="5">
    <source>
        <dbReference type="Proteomes" id="UP000289200"/>
    </source>
</evidence>
<evidence type="ECO:0000256" key="1">
    <source>
        <dbReference type="SAM" id="MobiDB-lite"/>
    </source>
</evidence>
<evidence type="ECO:0000256" key="2">
    <source>
        <dbReference type="SAM" id="SignalP"/>
    </source>
</evidence>
<dbReference type="Gene3D" id="2.40.30.170">
    <property type="match status" value="1"/>
</dbReference>
<feature type="domain" description="CzcB-like barrel-sandwich hybrid" evidence="3">
    <location>
        <begin position="59"/>
        <end position="203"/>
    </location>
</feature>
<evidence type="ECO:0000259" key="3">
    <source>
        <dbReference type="Pfam" id="PF25973"/>
    </source>
</evidence>
<feature type="chain" id="PRO_5019320826" evidence="2">
    <location>
        <begin position="28"/>
        <end position="306"/>
    </location>
</feature>
<dbReference type="GO" id="GO:1990281">
    <property type="term" value="C:efflux pump complex"/>
    <property type="evidence" value="ECO:0007669"/>
    <property type="project" value="TreeGrafter"/>
</dbReference>
<gene>
    <name evidence="4" type="primary">yiaV</name>
    <name evidence="4" type="ORF">RHODGE_RHODGE_01096</name>
</gene>
<feature type="region of interest" description="Disordered" evidence="1">
    <location>
        <begin position="21"/>
        <end position="41"/>
    </location>
</feature>
<dbReference type="EMBL" id="UWOC01000088">
    <property type="protein sequence ID" value="VCU07953.1"/>
    <property type="molecule type" value="Genomic_DNA"/>
</dbReference>
<dbReference type="RefSeq" id="WP_129608109.1">
    <property type="nucleotide sequence ID" value="NZ_UWOC01000088.1"/>
</dbReference>
<organism evidence="4 5">
    <name type="scientific">Rhodoplanes serenus</name>
    <dbReference type="NCBI Taxonomy" id="200615"/>
    <lineage>
        <taxon>Bacteria</taxon>
        <taxon>Pseudomonadati</taxon>
        <taxon>Pseudomonadota</taxon>
        <taxon>Alphaproteobacteria</taxon>
        <taxon>Hyphomicrobiales</taxon>
        <taxon>Nitrobacteraceae</taxon>
        <taxon>Rhodoplanes</taxon>
    </lineage>
</organism>
<dbReference type="PANTHER" id="PTHR30469">
    <property type="entry name" value="MULTIDRUG RESISTANCE PROTEIN MDTA"/>
    <property type="match status" value="1"/>
</dbReference>
<comment type="caution">
    <text evidence="4">The sequence shown here is derived from an EMBL/GenBank/DDBJ whole genome shotgun (WGS) entry which is preliminary data.</text>
</comment>
<dbReference type="OrthoDB" id="8794034at2"/>
<feature type="compositionally biased region" description="Low complexity" evidence="1">
    <location>
        <begin position="21"/>
        <end position="35"/>
    </location>
</feature>
<dbReference type="Pfam" id="PF25973">
    <property type="entry name" value="BSH_CzcB"/>
    <property type="match status" value="1"/>
</dbReference>
<dbReference type="InterPro" id="IPR058647">
    <property type="entry name" value="BSH_CzcB-like"/>
</dbReference>
<dbReference type="GO" id="GO:0015562">
    <property type="term" value="F:efflux transmembrane transporter activity"/>
    <property type="evidence" value="ECO:0007669"/>
    <property type="project" value="TreeGrafter"/>
</dbReference>
<feature type="signal peptide" evidence="2">
    <location>
        <begin position="1"/>
        <end position="27"/>
    </location>
</feature>
<proteinExistence type="predicted"/>
<reference evidence="5" key="1">
    <citation type="submission" date="2018-10" db="EMBL/GenBank/DDBJ databases">
        <authorList>
            <person name="Peiro R."/>
            <person name="Begona"/>
            <person name="Cbmso G."/>
            <person name="Lopez M."/>
            <person name="Gonzalez S."/>
            <person name="Sacristan E."/>
            <person name="Castillo E."/>
        </authorList>
    </citation>
    <scope>NUCLEOTIDE SEQUENCE [LARGE SCALE GENOMIC DNA]</scope>
</reference>
<name>A0A447CS20_9BRAD</name>
<dbReference type="Gene3D" id="1.10.287.470">
    <property type="entry name" value="Helix hairpin bin"/>
    <property type="match status" value="1"/>
</dbReference>
<keyword evidence="5" id="KW-1185">Reference proteome</keyword>
<sequence>MIARLARTAVLLLLLAAATDPPPSALASEPAATPARRGDGAPTLVPVGRGIVDIEGGLVQIAAPRDGVIRDVLVEEGQVLKADAPLAVLDDRPATHQLDIARAQLEERRAAVAVQEARLAAARRERDRIAPLVGGRIVSQKTFDLAASDVDLQSAELQARRAEVTTAEAQVRSAAYELALRTIRAPADGVVVRRMVRPGDGVSTLNVTPLFLFAPGTPRIVRAEIEELFLPRLAAGQRAEITIENAAGAPVPGRLIRIGQAFGPRRATAYEPRDRVDVRVLEVVIGFEGPAPAVPLGQRVVVRFPP</sequence>
<protein>
    <submittedName>
        <fullName evidence="4">Inner membrane protein YiaV</fullName>
    </submittedName>
</protein>
<evidence type="ECO:0000313" key="4">
    <source>
        <dbReference type="EMBL" id="VCU07953.1"/>
    </source>
</evidence>
<dbReference type="SUPFAM" id="SSF111369">
    <property type="entry name" value="HlyD-like secretion proteins"/>
    <property type="match status" value="1"/>
</dbReference>
<dbReference type="AlphaFoldDB" id="A0A447CS20"/>
<dbReference type="Gene3D" id="2.40.50.100">
    <property type="match status" value="1"/>
</dbReference>